<dbReference type="InterPro" id="IPR015797">
    <property type="entry name" value="NUDIX_hydrolase-like_dom_sf"/>
</dbReference>
<accession>A0ABT3YJP6</accession>
<dbReference type="Proteomes" id="UP001081283">
    <property type="component" value="Unassembled WGS sequence"/>
</dbReference>
<protein>
    <recommendedName>
        <fullName evidence="3">Nudix hydrolase domain-containing protein</fullName>
    </recommendedName>
</protein>
<reference evidence="1" key="1">
    <citation type="submission" date="2022-10" db="EMBL/GenBank/DDBJ databases">
        <title>Hoeflea sp. J2-29, isolated from marine algae.</title>
        <authorList>
            <person name="Kristyanto S."/>
            <person name="Kim J.M."/>
            <person name="Jeon C.O."/>
        </authorList>
    </citation>
    <scope>NUCLEOTIDE SEQUENCE</scope>
    <source>
        <strain evidence="1">J2-29</strain>
    </source>
</reference>
<dbReference type="CDD" id="cd02883">
    <property type="entry name" value="NUDIX_Hydrolase"/>
    <property type="match status" value="1"/>
</dbReference>
<proteinExistence type="predicted"/>
<dbReference type="EMBL" id="JAOVZQ010000001">
    <property type="protein sequence ID" value="MCY0095955.1"/>
    <property type="molecule type" value="Genomic_DNA"/>
</dbReference>
<keyword evidence="2" id="KW-1185">Reference proteome</keyword>
<evidence type="ECO:0000313" key="1">
    <source>
        <dbReference type="EMBL" id="MCY0095955.1"/>
    </source>
</evidence>
<dbReference type="Gene3D" id="3.90.79.10">
    <property type="entry name" value="Nucleoside Triphosphate Pyrophosphohydrolase"/>
    <property type="match status" value="1"/>
</dbReference>
<organism evidence="1 2">
    <name type="scientific">Hoeflea ulvae</name>
    <dbReference type="NCBI Taxonomy" id="2983764"/>
    <lineage>
        <taxon>Bacteria</taxon>
        <taxon>Pseudomonadati</taxon>
        <taxon>Pseudomonadota</taxon>
        <taxon>Alphaproteobacteria</taxon>
        <taxon>Hyphomicrobiales</taxon>
        <taxon>Rhizobiaceae</taxon>
        <taxon>Hoeflea</taxon>
    </lineage>
</organism>
<dbReference type="SUPFAM" id="SSF55811">
    <property type="entry name" value="Nudix"/>
    <property type="match status" value="1"/>
</dbReference>
<sequence>MSMSGIPQNRMIRLEAVRLRVDEAMHPWHQAEAQAVDAHWAREQVERPWLFNGTVMLHRGLRHEAGVVTGISHRVPYAALLHWIKTQPRADAWHLFGSAVMISSDNAMLLIRMAARTANAGKVYAPSGSLDENDISGGCVDVESGFVREALEETGYDLARAEAEQPLWCWRFDHRVAVFRRFRLNEPAAVLVERMREHIRTDPEQEIEDMVVVRAPADAGPSVTPYMKAMIDFHFAAPDFVTGCQAGGMG</sequence>
<evidence type="ECO:0008006" key="3">
    <source>
        <dbReference type="Google" id="ProtNLM"/>
    </source>
</evidence>
<evidence type="ECO:0000313" key="2">
    <source>
        <dbReference type="Proteomes" id="UP001081283"/>
    </source>
</evidence>
<name>A0ABT3YJP6_9HYPH</name>
<comment type="caution">
    <text evidence="1">The sequence shown here is derived from an EMBL/GenBank/DDBJ whole genome shotgun (WGS) entry which is preliminary data.</text>
</comment>
<gene>
    <name evidence="1" type="ORF">OEG82_18315</name>
</gene>